<dbReference type="EMBL" id="CAJVPS010003295">
    <property type="protein sequence ID" value="CAG8586124.1"/>
    <property type="molecule type" value="Genomic_DNA"/>
</dbReference>
<dbReference type="AlphaFoldDB" id="A0A9N9G9B9"/>
<keyword evidence="2" id="KW-1185">Reference proteome</keyword>
<comment type="caution">
    <text evidence="1">The sequence shown here is derived from an EMBL/GenBank/DDBJ whole genome shotgun (WGS) entry which is preliminary data.</text>
</comment>
<sequence>MVNNEEMTSQEQFKAKEFLLKEEDLFAQSIENLGRTNVTTHSINTGDATPIKQGYYRAAYEENELFELIEVLPYVRYNAVKRIEKVQERAKEKYDNQLSPIKEIKKGELVLVYKASQQHSKSHKLHPKWKGPFVVHKVLQKGKTSQGWTSRNKNVDDYIKEFQLIATKYDNGFGSRFSTTWLDGKRIISGEDEECTQSCVVALKFYLAHERIS</sequence>
<name>A0A9N9G9B9_9GLOM</name>
<protein>
    <submittedName>
        <fullName evidence="1">1638_t:CDS:1</fullName>
    </submittedName>
</protein>
<gene>
    <name evidence="1" type="ORF">ALEPTO_LOCUS7492</name>
</gene>
<proteinExistence type="predicted"/>
<organism evidence="1 2">
    <name type="scientific">Ambispora leptoticha</name>
    <dbReference type="NCBI Taxonomy" id="144679"/>
    <lineage>
        <taxon>Eukaryota</taxon>
        <taxon>Fungi</taxon>
        <taxon>Fungi incertae sedis</taxon>
        <taxon>Mucoromycota</taxon>
        <taxon>Glomeromycotina</taxon>
        <taxon>Glomeromycetes</taxon>
        <taxon>Archaeosporales</taxon>
        <taxon>Ambisporaceae</taxon>
        <taxon>Ambispora</taxon>
    </lineage>
</organism>
<dbReference type="Proteomes" id="UP000789508">
    <property type="component" value="Unassembled WGS sequence"/>
</dbReference>
<evidence type="ECO:0000313" key="1">
    <source>
        <dbReference type="EMBL" id="CAG8586124.1"/>
    </source>
</evidence>
<reference evidence="1" key="1">
    <citation type="submission" date="2021-06" db="EMBL/GenBank/DDBJ databases">
        <authorList>
            <person name="Kallberg Y."/>
            <person name="Tangrot J."/>
            <person name="Rosling A."/>
        </authorList>
    </citation>
    <scope>NUCLEOTIDE SEQUENCE</scope>
    <source>
        <strain evidence="1">FL130A</strain>
    </source>
</reference>
<dbReference type="OrthoDB" id="3563554at2759"/>
<evidence type="ECO:0000313" key="2">
    <source>
        <dbReference type="Proteomes" id="UP000789508"/>
    </source>
</evidence>
<accession>A0A9N9G9B9</accession>